<organism evidence="2 3">
    <name type="scientific">Apiospora saccharicola</name>
    <dbReference type="NCBI Taxonomy" id="335842"/>
    <lineage>
        <taxon>Eukaryota</taxon>
        <taxon>Fungi</taxon>
        <taxon>Dikarya</taxon>
        <taxon>Ascomycota</taxon>
        <taxon>Pezizomycotina</taxon>
        <taxon>Sordariomycetes</taxon>
        <taxon>Xylariomycetidae</taxon>
        <taxon>Amphisphaeriales</taxon>
        <taxon>Apiosporaceae</taxon>
        <taxon>Apiospora</taxon>
    </lineage>
</organism>
<keyword evidence="3" id="KW-1185">Reference proteome</keyword>
<evidence type="ECO:0000313" key="2">
    <source>
        <dbReference type="EMBL" id="KAK8083718.1"/>
    </source>
</evidence>
<protein>
    <submittedName>
        <fullName evidence="2">Uncharacterized protein</fullName>
    </submittedName>
</protein>
<evidence type="ECO:0000313" key="3">
    <source>
        <dbReference type="Proteomes" id="UP001446871"/>
    </source>
</evidence>
<comment type="caution">
    <text evidence="2">The sequence shown here is derived from an EMBL/GenBank/DDBJ whole genome shotgun (WGS) entry which is preliminary data.</text>
</comment>
<reference evidence="2 3" key="1">
    <citation type="submission" date="2023-01" db="EMBL/GenBank/DDBJ databases">
        <title>Analysis of 21 Apiospora genomes using comparative genomics revels a genus with tremendous synthesis potential of carbohydrate active enzymes and secondary metabolites.</title>
        <authorList>
            <person name="Sorensen T."/>
        </authorList>
    </citation>
    <scope>NUCLEOTIDE SEQUENCE [LARGE SCALE GENOMIC DNA]</scope>
    <source>
        <strain evidence="2 3">CBS 83171</strain>
    </source>
</reference>
<dbReference type="Proteomes" id="UP001446871">
    <property type="component" value="Unassembled WGS sequence"/>
</dbReference>
<evidence type="ECO:0000256" key="1">
    <source>
        <dbReference type="SAM" id="MobiDB-lite"/>
    </source>
</evidence>
<proteinExistence type="predicted"/>
<gene>
    <name evidence="2" type="ORF">PG996_002499</name>
</gene>
<name>A0ABR1WNX7_9PEZI</name>
<sequence>MGLLSDRGGSDDDDDGNSDSRRDLKADLQPTSEYFCVNRAAWLGDVRAGEKEEGLRVWRRCRCCG</sequence>
<dbReference type="EMBL" id="JAQQWM010000001">
    <property type="protein sequence ID" value="KAK8083718.1"/>
    <property type="molecule type" value="Genomic_DNA"/>
</dbReference>
<feature type="region of interest" description="Disordered" evidence="1">
    <location>
        <begin position="1"/>
        <end position="26"/>
    </location>
</feature>
<accession>A0ABR1WNX7</accession>